<comment type="caution">
    <text evidence="3">The sequence shown here is derived from an EMBL/GenBank/DDBJ whole genome shotgun (WGS) entry which is preliminary data.</text>
</comment>
<dbReference type="PRINTS" id="PR01438">
    <property type="entry name" value="UNVRSLSTRESS"/>
</dbReference>
<evidence type="ECO:0000256" key="1">
    <source>
        <dbReference type="ARBA" id="ARBA00008791"/>
    </source>
</evidence>
<dbReference type="RefSeq" id="WP_133687384.1">
    <property type="nucleotide sequence ID" value="NZ_SOAY01000011.1"/>
</dbReference>
<evidence type="ECO:0000259" key="2">
    <source>
        <dbReference type="Pfam" id="PF00582"/>
    </source>
</evidence>
<protein>
    <submittedName>
        <fullName evidence="3">Nucleotide-binding universal stress UspA family protein</fullName>
    </submittedName>
</protein>
<evidence type="ECO:0000313" key="3">
    <source>
        <dbReference type="EMBL" id="TDT45011.1"/>
    </source>
</evidence>
<name>A0A4R7K2B0_9FLAO</name>
<dbReference type="PANTHER" id="PTHR46268:SF6">
    <property type="entry name" value="UNIVERSAL STRESS PROTEIN UP12"/>
    <property type="match status" value="1"/>
</dbReference>
<organism evidence="3 4">
    <name type="scientific">Maribacter spongiicola</name>
    <dbReference type="NCBI Taxonomy" id="1206753"/>
    <lineage>
        <taxon>Bacteria</taxon>
        <taxon>Pseudomonadati</taxon>
        <taxon>Bacteroidota</taxon>
        <taxon>Flavobacteriia</taxon>
        <taxon>Flavobacteriales</taxon>
        <taxon>Flavobacteriaceae</taxon>
        <taxon>Maribacter</taxon>
    </lineage>
</organism>
<sequence>MKHILIPTDFSNNSWNALEYAACFFENIKCTFYVLHVDDLGNSDIAANSFLTINAKEKFSALDKLNETIDRIAMCFPNPDHKFISLEEYGNLIDIVRKTVDEKKIDLIVMGTKGASSIKASIIGTSTGNVITKVACNVLVIPENTITKKPSNIAFPTDFNLFYTYPILNSITEILEISNAKLDVIHVTQSKPNFSNSQVINQAYLNDYLKELFIDKHSFNHILGKSVRDSILNYIAENEIEMLTLVAKNLNLFQQVFFNNSVEVLSHQTSVPLFVMHE</sequence>
<proteinExistence type="inferred from homology"/>
<accession>A0A4R7K2B0</accession>
<comment type="similarity">
    <text evidence="1">Belongs to the universal stress protein A family.</text>
</comment>
<dbReference type="Gene3D" id="3.40.50.12370">
    <property type="match status" value="1"/>
</dbReference>
<dbReference type="PANTHER" id="PTHR46268">
    <property type="entry name" value="STRESS RESPONSE PROTEIN NHAX"/>
    <property type="match status" value="1"/>
</dbReference>
<gene>
    <name evidence="3" type="ORF">CLV90_2091</name>
</gene>
<dbReference type="InterPro" id="IPR006015">
    <property type="entry name" value="Universal_stress_UspA"/>
</dbReference>
<dbReference type="AlphaFoldDB" id="A0A4R7K2B0"/>
<evidence type="ECO:0000313" key="4">
    <source>
        <dbReference type="Proteomes" id="UP000294749"/>
    </source>
</evidence>
<dbReference type="Pfam" id="PF00582">
    <property type="entry name" value="Usp"/>
    <property type="match status" value="1"/>
</dbReference>
<dbReference type="SUPFAM" id="SSF52402">
    <property type="entry name" value="Adenine nucleotide alpha hydrolases-like"/>
    <property type="match status" value="2"/>
</dbReference>
<reference evidence="3 4" key="1">
    <citation type="submission" date="2019-03" db="EMBL/GenBank/DDBJ databases">
        <title>Genomic Encyclopedia of Archaeal and Bacterial Type Strains, Phase II (KMG-II): from individual species to whole genera.</title>
        <authorList>
            <person name="Goeker M."/>
        </authorList>
    </citation>
    <scope>NUCLEOTIDE SEQUENCE [LARGE SCALE GENOMIC DNA]</scope>
    <source>
        <strain evidence="3 4">DSM 25233</strain>
    </source>
</reference>
<dbReference type="InterPro" id="IPR006016">
    <property type="entry name" value="UspA"/>
</dbReference>
<dbReference type="CDD" id="cd00293">
    <property type="entry name" value="USP-like"/>
    <property type="match status" value="1"/>
</dbReference>
<keyword evidence="4" id="KW-1185">Reference proteome</keyword>
<dbReference type="EMBL" id="SOAY01000011">
    <property type="protein sequence ID" value="TDT45011.1"/>
    <property type="molecule type" value="Genomic_DNA"/>
</dbReference>
<feature type="domain" description="UspA" evidence="2">
    <location>
        <begin position="1"/>
        <end position="142"/>
    </location>
</feature>
<dbReference type="Proteomes" id="UP000294749">
    <property type="component" value="Unassembled WGS sequence"/>
</dbReference>
<dbReference type="OrthoDB" id="9788959at2"/>